<dbReference type="GO" id="GO:0050480">
    <property type="term" value="F:imidazolonepropionase activity"/>
    <property type="evidence" value="ECO:0007669"/>
    <property type="project" value="UniProtKB-EC"/>
</dbReference>
<dbReference type="PANTHER" id="PTHR43135:SF3">
    <property type="entry name" value="ALPHA-D-RIBOSE 1-METHYLPHOSPHONATE 5-TRIPHOSPHATE DIPHOSPHATASE"/>
    <property type="match status" value="1"/>
</dbReference>
<name>A0A163R350_9CELL</name>
<accession>A0A163R350</accession>
<dbReference type="PATRIC" id="fig|43678.3.peg.2730"/>
<keyword evidence="2" id="KW-0378">Hydrolase</keyword>
<dbReference type="AlphaFoldDB" id="A0A163R350"/>
<dbReference type="PANTHER" id="PTHR43135">
    <property type="entry name" value="ALPHA-D-RIBOSE 1-METHYLPHOSPHONATE 5-TRIPHOSPHATE DIPHOSPHATASE"/>
    <property type="match status" value="1"/>
</dbReference>
<gene>
    <name evidence="2" type="primary">hutI</name>
    <name evidence="2" type="ORF">OJAG_26090</name>
</gene>
<dbReference type="EMBL" id="LRIE01000077">
    <property type="protein sequence ID" value="KZM34803.1"/>
    <property type="molecule type" value="Genomic_DNA"/>
</dbReference>
<dbReference type="CDD" id="cd01309">
    <property type="entry name" value="Met_dep_hydrolase_C"/>
    <property type="match status" value="1"/>
</dbReference>
<evidence type="ECO:0000313" key="3">
    <source>
        <dbReference type="Proteomes" id="UP000076447"/>
    </source>
</evidence>
<protein>
    <submittedName>
        <fullName evidence="2">Imidazolonepropionase</fullName>
        <ecNumber evidence="2">3.5.2.7</ecNumber>
    </submittedName>
</protein>
<organism evidence="2 3">
    <name type="scientific">Oerskovia enterophila</name>
    <dbReference type="NCBI Taxonomy" id="43678"/>
    <lineage>
        <taxon>Bacteria</taxon>
        <taxon>Bacillati</taxon>
        <taxon>Actinomycetota</taxon>
        <taxon>Actinomycetes</taxon>
        <taxon>Micrococcales</taxon>
        <taxon>Cellulomonadaceae</taxon>
        <taxon>Oerskovia</taxon>
    </lineage>
</organism>
<reference evidence="2 3" key="1">
    <citation type="submission" date="2016-01" db="EMBL/GenBank/DDBJ databases">
        <title>Genome sequence of Oerskovia enterophila VJag, an agar and cellulose degrading bacterium.</title>
        <authorList>
            <person name="Poehlein A."/>
            <person name="Jag V."/>
            <person name="Bengelsdorf F."/>
            <person name="Duerre P."/>
            <person name="Daniel R."/>
        </authorList>
    </citation>
    <scope>NUCLEOTIDE SEQUENCE [LARGE SCALE GENOMIC DNA]</scope>
    <source>
        <strain evidence="2 3">VJag</strain>
    </source>
</reference>
<dbReference type="InterPro" id="IPR032466">
    <property type="entry name" value="Metal_Hydrolase"/>
</dbReference>
<sequence length="441" mass="47161">MTRRLILLPVGARPVPEYWARRVGERIERMTTRNSIAITNGYVVPVASAPLENATVLVEDGVITAVGQDVVVPDGVRTLDAGGRWVLPGFVESHGHMGVMEEAEGWAGNDTNEMTDPNGAALRALDAINIEDEGFRDALVGGVTSAVIKPGSGNPIGGQTVAIKTWGGRTVDEQVIREAVSVKSALGENPKRVYGDQKKLPSTRLGVANVIRKAFVDAQNYVAKRDAAQAKGEPFERDLAKETLGRVLAGELYWDQHTHRADDIATALRLADEFGYQLVINHGTDGAAVADVLAEHDVPVIFGPLFTSRSKIELRNRNIASLGALARAGVRVAITTDHPVVPINFLVHQASLAVKEGLDPEVAIQALTTNPAAFLGLDDRIGSLRPGLDGDVVIWSGDPLDVTSRAENVFVTGTEVYTWDRAAAGGRGAGRVVERGERFAD</sequence>
<dbReference type="InterPro" id="IPR011059">
    <property type="entry name" value="Metal-dep_hydrolase_composite"/>
</dbReference>
<dbReference type="Pfam" id="PF07969">
    <property type="entry name" value="Amidohydro_3"/>
    <property type="match status" value="1"/>
</dbReference>
<dbReference type="Gene3D" id="3.20.20.140">
    <property type="entry name" value="Metal-dependent hydrolases"/>
    <property type="match status" value="1"/>
</dbReference>
<dbReference type="InterPro" id="IPR051781">
    <property type="entry name" value="Metallo-dep_Hydrolase"/>
</dbReference>
<dbReference type="STRING" id="43678.OJAG_26090"/>
<evidence type="ECO:0000259" key="1">
    <source>
        <dbReference type="Pfam" id="PF07969"/>
    </source>
</evidence>
<dbReference type="SUPFAM" id="SSF51338">
    <property type="entry name" value="Composite domain of metallo-dependent hydrolases"/>
    <property type="match status" value="1"/>
</dbReference>
<comment type="caution">
    <text evidence="2">The sequence shown here is derived from an EMBL/GenBank/DDBJ whole genome shotgun (WGS) entry which is preliminary data.</text>
</comment>
<proteinExistence type="predicted"/>
<evidence type="ECO:0000313" key="2">
    <source>
        <dbReference type="EMBL" id="KZM34803.1"/>
    </source>
</evidence>
<dbReference type="Proteomes" id="UP000076447">
    <property type="component" value="Unassembled WGS sequence"/>
</dbReference>
<dbReference type="InterPro" id="IPR013108">
    <property type="entry name" value="Amidohydro_3"/>
</dbReference>
<dbReference type="SUPFAM" id="SSF51556">
    <property type="entry name" value="Metallo-dependent hydrolases"/>
    <property type="match status" value="1"/>
</dbReference>
<feature type="domain" description="Amidohydrolase 3" evidence="1">
    <location>
        <begin position="286"/>
        <end position="417"/>
    </location>
</feature>
<dbReference type="EC" id="3.5.2.7" evidence="2"/>